<gene>
    <name evidence="2" type="ORF">J3359_10310</name>
</gene>
<dbReference type="GO" id="GO:0004386">
    <property type="term" value="F:helicase activity"/>
    <property type="evidence" value="ECO:0007669"/>
    <property type="project" value="UniProtKB-KW"/>
</dbReference>
<dbReference type="InterPro" id="IPR006935">
    <property type="entry name" value="Helicase/UvrB_N"/>
</dbReference>
<dbReference type="GO" id="GO:0005524">
    <property type="term" value="F:ATP binding"/>
    <property type="evidence" value="ECO:0007669"/>
    <property type="project" value="InterPro"/>
</dbReference>
<evidence type="ECO:0000313" key="3">
    <source>
        <dbReference type="Proteomes" id="UP000663920"/>
    </source>
</evidence>
<dbReference type="GO" id="GO:0003677">
    <property type="term" value="F:DNA binding"/>
    <property type="evidence" value="ECO:0007669"/>
    <property type="project" value="InterPro"/>
</dbReference>
<dbReference type="Gene3D" id="3.40.50.300">
    <property type="entry name" value="P-loop containing nucleotide triphosphate hydrolases"/>
    <property type="match status" value="2"/>
</dbReference>
<dbReference type="KEGG" id="pcea:J3359_10310"/>
<dbReference type="CDD" id="cd17926">
    <property type="entry name" value="DEXHc_RE"/>
    <property type="match status" value="1"/>
</dbReference>
<dbReference type="GO" id="GO:0016787">
    <property type="term" value="F:hydrolase activity"/>
    <property type="evidence" value="ECO:0007669"/>
    <property type="project" value="InterPro"/>
</dbReference>
<keyword evidence="3" id="KW-1185">Reference proteome</keyword>
<dbReference type="PANTHER" id="PTHR47396:SF1">
    <property type="entry name" value="ATP-DEPENDENT HELICASE IRC3-RELATED"/>
    <property type="match status" value="1"/>
</dbReference>
<dbReference type="InterPro" id="IPR027417">
    <property type="entry name" value="P-loop_NTPase"/>
</dbReference>
<accession>A0A975CLC3</accession>
<dbReference type="RefSeq" id="WP_208076792.1">
    <property type="nucleotide sequence ID" value="NZ_CP071869.1"/>
</dbReference>
<reference evidence="2 3" key="1">
    <citation type="submission" date="2021-03" db="EMBL/GenBank/DDBJ databases">
        <title>Complete genome of Polaribacter_sp.SM13.</title>
        <authorList>
            <person name="Jeong S.W."/>
            <person name="Bae J.W."/>
        </authorList>
    </citation>
    <scope>NUCLEOTIDE SEQUENCE [LARGE SCALE GENOMIC DNA]</scope>
    <source>
        <strain evidence="2 3">SM13</strain>
    </source>
</reference>
<sequence length="1082" mass="123937">MIEITTPKIEKLIYSKDKNFIKQYYEQSSEIKSFEFVQNNPFILSSDEELYFITSNLNDVIPENCTYAILTSRRPTKRDFESGSLKITRWLKHPSFEKLTPQDVLNSWKNKFKFVKEDIENNINGLRPPQIGALYSILAHVQNPEERGIVVMPTGTGKTETMLSTLVANECNRLLVAVPSDSLRTQLSNKFFTLGLLREFGMVDETCHNPIVGVINQKFENEEELLDFISKTNVVVTTMSILAGSTHGQQLAISEAFSHLFVDEAHHSEASTWKKFIKLFDNKKVFLFTATPFRNDGKNLEGKFIFNFSLKEAQKQEYYKKINFLPIREYDKAEADKKIAIKAVTKLREDIANGYQHIIMARCVSKSRAIEVFEYYKEYEDLNPVMVYTGVAGLKDKVNAIKAKEHSIIVCVNMLGEGFDLPELKIAAIHDERQSLPITLQFVGRFTRTSFNSLGTASFITNIAYPPIQQELNHLYAKNADWNLLLPNMSEGATDKEINFQEFLEGFHDLENSNIPFQNINPAMSSVVYRNNGKNWNPNNWREGINNIGTYEHQFSKHNSEKNTLVIILGKVNKVEWGDFDVVQNMEWNMAVVHWDFRPNKNLVFIHSSLKNLSTNKLVQAIFGNEFSMIKGMDMFKIFHDVKRLTLYNVRARKGTGRDISFQSFFGKGVQDGLKLLEQGTLIKNNVFGVGFKDGEKVSLGCSVKGKVWSYLRGNLNELTQWCQKIGDVLENPNINPNTVLENTLVPVVIAERPEAIPIAIEWHHEMYEYAENRFVIHINGSVYDLSNSELNVVDTPNNTPLRFSFKCEDYNIEYELILGTKIVDGEELTFHEIRKDSIEEATITYGNRTESLTDFFQTFTPTIWFANGGQLFQNSYVVPKEGVAGISLDNIISHDWTGVAINKEAQGVHPYETDSIQYHFINEIRDDFQIIYDDDGSGEIADIIGINDEDKKIDIHLFHLKYAKNGRTGNDISNFYEVCGQAQKSLNWKYRNGKDFFDHLLRRQIKTKNRVSCSRIIKGSEEELELLLNAAKWTKEMKFHIYIVQPSLVKGSGSENIMLLLGNTHHYLHTVGNVDLKVYSS</sequence>
<dbReference type="CDD" id="cd18785">
    <property type="entry name" value="SF2_C"/>
    <property type="match status" value="1"/>
</dbReference>
<evidence type="ECO:0000313" key="2">
    <source>
        <dbReference type="EMBL" id="QTE21232.1"/>
    </source>
</evidence>
<organism evidence="2 3">
    <name type="scientific">Polaribacter cellanae</name>
    <dbReference type="NCBI Taxonomy" id="2818493"/>
    <lineage>
        <taxon>Bacteria</taxon>
        <taxon>Pseudomonadati</taxon>
        <taxon>Bacteroidota</taxon>
        <taxon>Flavobacteriia</taxon>
        <taxon>Flavobacteriales</taxon>
        <taxon>Flavobacteriaceae</taxon>
    </lineage>
</organism>
<evidence type="ECO:0000259" key="1">
    <source>
        <dbReference type="PROSITE" id="PS51192"/>
    </source>
</evidence>
<dbReference type="PANTHER" id="PTHR47396">
    <property type="entry name" value="TYPE I RESTRICTION ENZYME ECOKI R PROTEIN"/>
    <property type="match status" value="1"/>
</dbReference>
<name>A0A975CLC3_9FLAO</name>
<dbReference type="AlphaFoldDB" id="A0A975CLC3"/>
<dbReference type="SMART" id="SM00487">
    <property type="entry name" value="DEXDc"/>
    <property type="match status" value="1"/>
</dbReference>
<dbReference type="InterPro" id="IPR050742">
    <property type="entry name" value="Helicase_Restrict-Modif_Enz"/>
</dbReference>
<feature type="domain" description="Helicase ATP-binding" evidence="1">
    <location>
        <begin position="139"/>
        <end position="310"/>
    </location>
</feature>
<proteinExistence type="predicted"/>
<dbReference type="GO" id="GO:0005829">
    <property type="term" value="C:cytosol"/>
    <property type="evidence" value="ECO:0007669"/>
    <property type="project" value="TreeGrafter"/>
</dbReference>
<dbReference type="Proteomes" id="UP000663920">
    <property type="component" value="Chromosome"/>
</dbReference>
<protein>
    <submittedName>
        <fullName evidence="2">DEAD/DEAH box helicase family protein</fullName>
    </submittedName>
</protein>
<dbReference type="PROSITE" id="PS51192">
    <property type="entry name" value="HELICASE_ATP_BIND_1"/>
    <property type="match status" value="1"/>
</dbReference>
<dbReference type="SUPFAM" id="SSF52540">
    <property type="entry name" value="P-loop containing nucleoside triphosphate hydrolases"/>
    <property type="match status" value="1"/>
</dbReference>
<keyword evidence="2" id="KW-0347">Helicase</keyword>
<keyword evidence="2" id="KW-0378">Hydrolase</keyword>
<dbReference type="InterPro" id="IPR014001">
    <property type="entry name" value="Helicase_ATP-bd"/>
</dbReference>
<keyword evidence="2" id="KW-0547">Nucleotide-binding</keyword>
<dbReference type="EMBL" id="CP071869">
    <property type="protein sequence ID" value="QTE21232.1"/>
    <property type="molecule type" value="Genomic_DNA"/>
</dbReference>
<dbReference type="Pfam" id="PF04851">
    <property type="entry name" value="ResIII"/>
    <property type="match status" value="1"/>
</dbReference>
<keyword evidence="2" id="KW-0067">ATP-binding</keyword>